<name>A0ACB8XRD1_ARCLA</name>
<organism evidence="1 2">
    <name type="scientific">Arctium lappa</name>
    <name type="common">Greater burdock</name>
    <name type="synonym">Lappa major</name>
    <dbReference type="NCBI Taxonomy" id="4217"/>
    <lineage>
        <taxon>Eukaryota</taxon>
        <taxon>Viridiplantae</taxon>
        <taxon>Streptophyta</taxon>
        <taxon>Embryophyta</taxon>
        <taxon>Tracheophyta</taxon>
        <taxon>Spermatophyta</taxon>
        <taxon>Magnoliopsida</taxon>
        <taxon>eudicotyledons</taxon>
        <taxon>Gunneridae</taxon>
        <taxon>Pentapetalae</taxon>
        <taxon>asterids</taxon>
        <taxon>campanulids</taxon>
        <taxon>Asterales</taxon>
        <taxon>Asteraceae</taxon>
        <taxon>Carduoideae</taxon>
        <taxon>Cardueae</taxon>
        <taxon>Arctiinae</taxon>
        <taxon>Arctium</taxon>
    </lineage>
</organism>
<evidence type="ECO:0000313" key="1">
    <source>
        <dbReference type="EMBL" id="KAI3672791.1"/>
    </source>
</evidence>
<dbReference type="EMBL" id="CM042061">
    <property type="protein sequence ID" value="KAI3672791.1"/>
    <property type="molecule type" value="Genomic_DNA"/>
</dbReference>
<evidence type="ECO:0000313" key="2">
    <source>
        <dbReference type="Proteomes" id="UP001055879"/>
    </source>
</evidence>
<comment type="caution">
    <text evidence="1">The sequence shown here is derived from an EMBL/GenBank/DDBJ whole genome shotgun (WGS) entry which is preliminary data.</text>
</comment>
<keyword evidence="2" id="KW-1185">Reference proteome</keyword>
<reference evidence="1 2" key="2">
    <citation type="journal article" date="2022" name="Mol. Ecol. Resour.">
        <title>The genomes of chicory, endive, great burdock and yacon provide insights into Asteraceae paleo-polyploidization history and plant inulin production.</title>
        <authorList>
            <person name="Fan W."/>
            <person name="Wang S."/>
            <person name="Wang H."/>
            <person name="Wang A."/>
            <person name="Jiang F."/>
            <person name="Liu H."/>
            <person name="Zhao H."/>
            <person name="Xu D."/>
            <person name="Zhang Y."/>
        </authorList>
    </citation>
    <scope>NUCLEOTIDE SEQUENCE [LARGE SCALE GENOMIC DNA]</scope>
    <source>
        <strain evidence="2">cv. Niubang</strain>
    </source>
</reference>
<reference evidence="2" key="1">
    <citation type="journal article" date="2022" name="Mol. Ecol. Resour.">
        <title>The genomes of chicory, endive, great burdock and yacon provide insights into Asteraceae palaeo-polyploidization history and plant inulin production.</title>
        <authorList>
            <person name="Fan W."/>
            <person name="Wang S."/>
            <person name="Wang H."/>
            <person name="Wang A."/>
            <person name="Jiang F."/>
            <person name="Liu H."/>
            <person name="Zhao H."/>
            <person name="Xu D."/>
            <person name="Zhang Y."/>
        </authorList>
    </citation>
    <scope>NUCLEOTIDE SEQUENCE [LARGE SCALE GENOMIC DNA]</scope>
    <source>
        <strain evidence="2">cv. Niubang</strain>
    </source>
</reference>
<dbReference type="Proteomes" id="UP001055879">
    <property type="component" value="Linkage Group LG15"/>
</dbReference>
<protein>
    <submittedName>
        <fullName evidence="1">Uncharacterized protein</fullName>
    </submittedName>
</protein>
<accession>A0ACB8XRD1</accession>
<proteinExistence type="predicted"/>
<sequence length="212" mass="24242">MLPIEGEGLVREVVEVSVLVVEDIKDKRKEMADRGRGRERGYGWVRRMYFISRHLKDMERCTVVENNSLLESPLMAEDVGAQDLEDFNFENRSSQSCTSADLMFNNSIKGLYWNLFKDKGCDIGIDNSDQQKDNGFKLGDQEKDKGIEVDDQQKDKGIELGDQEKHKGIEVGDQQKDKGINDNVEKGDTSDQEFNSQESDDSDYIVDEVKWT</sequence>
<gene>
    <name evidence="1" type="ORF">L6452_38891</name>
</gene>